<evidence type="ECO:0000256" key="6">
    <source>
        <dbReference type="ARBA" id="ARBA00023012"/>
    </source>
</evidence>
<dbReference type="Gene3D" id="1.10.287.130">
    <property type="match status" value="1"/>
</dbReference>
<keyword evidence="5" id="KW-0418">Kinase</keyword>
<dbReference type="SUPFAM" id="SSF55785">
    <property type="entry name" value="PYP-like sensor domain (PAS domain)"/>
    <property type="match status" value="1"/>
</dbReference>
<dbReference type="SMART" id="SM00387">
    <property type="entry name" value="HATPase_c"/>
    <property type="match status" value="1"/>
</dbReference>
<dbReference type="CDD" id="cd00130">
    <property type="entry name" value="PAS"/>
    <property type="match status" value="1"/>
</dbReference>
<organism evidence="11 12">
    <name type="scientific">Natrarchaeobius halalkaliphilus</name>
    <dbReference type="NCBI Taxonomy" id="1679091"/>
    <lineage>
        <taxon>Archaea</taxon>
        <taxon>Methanobacteriati</taxon>
        <taxon>Methanobacteriota</taxon>
        <taxon>Stenosarchaea group</taxon>
        <taxon>Halobacteria</taxon>
        <taxon>Halobacteriales</taxon>
        <taxon>Natrialbaceae</taxon>
        <taxon>Natrarchaeobius</taxon>
    </lineage>
</organism>
<dbReference type="PROSITE" id="PS50109">
    <property type="entry name" value="HIS_KIN"/>
    <property type="match status" value="1"/>
</dbReference>
<keyword evidence="8" id="KW-1133">Transmembrane helix</keyword>
<feature type="transmembrane region" description="Helical" evidence="8">
    <location>
        <begin position="182"/>
        <end position="203"/>
    </location>
</feature>
<keyword evidence="8" id="KW-0812">Transmembrane</keyword>
<dbReference type="NCBIfam" id="TIGR00229">
    <property type="entry name" value="sensory_box"/>
    <property type="match status" value="1"/>
</dbReference>
<evidence type="ECO:0000259" key="10">
    <source>
        <dbReference type="PROSITE" id="PS50112"/>
    </source>
</evidence>
<comment type="caution">
    <text evidence="11">The sequence shown here is derived from an EMBL/GenBank/DDBJ whole genome shotgun (WGS) entry which is preliminary data.</text>
</comment>
<evidence type="ECO:0000313" key="12">
    <source>
        <dbReference type="Proteomes" id="UP000273828"/>
    </source>
</evidence>
<dbReference type="PANTHER" id="PTHR43711">
    <property type="entry name" value="TWO-COMPONENT HISTIDINE KINASE"/>
    <property type="match status" value="1"/>
</dbReference>
<feature type="transmembrane region" description="Helical" evidence="8">
    <location>
        <begin position="76"/>
        <end position="94"/>
    </location>
</feature>
<dbReference type="PANTHER" id="PTHR43711:SF1">
    <property type="entry name" value="HISTIDINE KINASE 1"/>
    <property type="match status" value="1"/>
</dbReference>
<feature type="transmembrane region" description="Helical" evidence="8">
    <location>
        <begin position="149"/>
        <end position="170"/>
    </location>
</feature>
<feature type="transmembrane region" description="Helical" evidence="8">
    <location>
        <begin position="6"/>
        <end position="28"/>
    </location>
</feature>
<gene>
    <name evidence="11" type="ORF">EA462_14300</name>
</gene>
<feature type="region of interest" description="Disordered" evidence="7">
    <location>
        <begin position="494"/>
        <end position="522"/>
    </location>
</feature>
<dbReference type="InterPro" id="IPR013656">
    <property type="entry name" value="PAS_4"/>
</dbReference>
<dbReference type="Pfam" id="PF00512">
    <property type="entry name" value="HisKA"/>
    <property type="match status" value="1"/>
</dbReference>
<evidence type="ECO:0000313" key="11">
    <source>
        <dbReference type="EMBL" id="RQG88023.1"/>
    </source>
</evidence>
<reference evidence="11 12" key="1">
    <citation type="submission" date="2018-10" db="EMBL/GenBank/DDBJ databases">
        <title>Natrarchaeobius chitinivorans gen. nov., sp. nov., and Natrarchaeobius haloalkaliphilus sp. nov., alkaliphilic, chitin-utilizing haloarchaea from hypersaline alkaline lakes.</title>
        <authorList>
            <person name="Sorokin D.Y."/>
            <person name="Elcheninov A.G."/>
            <person name="Kostrikina N.A."/>
            <person name="Bale N.J."/>
            <person name="Sinninghe Damste J.S."/>
            <person name="Khijniak T.V."/>
            <person name="Kublanov I.V."/>
            <person name="Toshchakov S.V."/>
        </authorList>
    </citation>
    <scope>NUCLEOTIDE SEQUENCE [LARGE SCALE GENOMIC DNA]</scope>
    <source>
        <strain evidence="11 12">AArcht-Sl</strain>
    </source>
</reference>
<keyword evidence="8" id="KW-0472">Membrane</keyword>
<dbReference type="InterPro" id="IPR031621">
    <property type="entry name" value="HisKA_7TM"/>
</dbReference>
<dbReference type="SMART" id="SM00388">
    <property type="entry name" value="HisKA"/>
    <property type="match status" value="1"/>
</dbReference>
<evidence type="ECO:0000256" key="2">
    <source>
        <dbReference type="ARBA" id="ARBA00012438"/>
    </source>
</evidence>
<proteinExistence type="predicted"/>
<keyword evidence="12" id="KW-1185">Reference proteome</keyword>
<feature type="domain" description="Histidine kinase" evidence="9">
    <location>
        <begin position="385"/>
        <end position="601"/>
    </location>
</feature>
<name>A0A3N6LZ64_9EURY</name>
<dbReference type="InterPro" id="IPR003594">
    <property type="entry name" value="HATPase_dom"/>
</dbReference>
<dbReference type="InterPro" id="IPR036890">
    <property type="entry name" value="HATPase_C_sf"/>
</dbReference>
<feature type="transmembrane region" description="Helical" evidence="8">
    <location>
        <begin position="215"/>
        <end position="240"/>
    </location>
</feature>
<dbReference type="EMBL" id="REFY01000005">
    <property type="protein sequence ID" value="RQG88023.1"/>
    <property type="molecule type" value="Genomic_DNA"/>
</dbReference>
<dbReference type="PROSITE" id="PS50112">
    <property type="entry name" value="PAS"/>
    <property type="match status" value="1"/>
</dbReference>
<dbReference type="GO" id="GO:0000155">
    <property type="term" value="F:phosphorelay sensor kinase activity"/>
    <property type="evidence" value="ECO:0007669"/>
    <property type="project" value="InterPro"/>
</dbReference>
<dbReference type="SUPFAM" id="SSF55874">
    <property type="entry name" value="ATPase domain of HSP90 chaperone/DNA topoisomerase II/histidine kinase"/>
    <property type="match status" value="1"/>
</dbReference>
<dbReference type="InterPro" id="IPR036097">
    <property type="entry name" value="HisK_dim/P_sf"/>
</dbReference>
<dbReference type="Gene3D" id="3.30.450.20">
    <property type="entry name" value="PAS domain"/>
    <property type="match status" value="1"/>
</dbReference>
<dbReference type="Gene3D" id="3.30.565.10">
    <property type="entry name" value="Histidine kinase-like ATPase, C-terminal domain"/>
    <property type="match status" value="1"/>
</dbReference>
<keyword evidence="4" id="KW-0808">Transferase</keyword>
<dbReference type="InterPro" id="IPR050736">
    <property type="entry name" value="Sensor_HK_Regulatory"/>
</dbReference>
<accession>A0A3N6LZ64</accession>
<keyword evidence="6" id="KW-0902">Two-component regulatory system</keyword>
<dbReference type="InterPro" id="IPR000014">
    <property type="entry name" value="PAS"/>
</dbReference>
<dbReference type="Pfam" id="PF16927">
    <property type="entry name" value="HisKA_7TM"/>
    <property type="match status" value="1"/>
</dbReference>
<dbReference type="SMART" id="SM00091">
    <property type="entry name" value="PAS"/>
    <property type="match status" value="1"/>
</dbReference>
<dbReference type="Pfam" id="PF02518">
    <property type="entry name" value="HATPase_c"/>
    <property type="match status" value="1"/>
</dbReference>
<evidence type="ECO:0000256" key="8">
    <source>
        <dbReference type="SAM" id="Phobius"/>
    </source>
</evidence>
<dbReference type="CDD" id="cd00075">
    <property type="entry name" value="HATPase"/>
    <property type="match status" value="1"/>
</dbReference>
<evidence type="ECO:0000256" key="5">
    <source>
        <dbReference type="ARBA" id="ARBA00022777"/>
    </source>
</evidence>
<dbReference type="Pfam" id="PF08448">
    <property type="entry name" value="PAS_4"/>
    <property type="match status" value="1"/>
</dbReference>
<evidence type="ECO:0000256" key="4">
    <source>
        <dbReference type="ARBA" id="ARBA00022679"/>
    </source>
</evidence>
<keyword evidence="3" id="KW-0597">Phosphoprotein</keyword>
<dbReference type="InterPro" id="IPR035965">
    <property type="entry name" value="PAS-like_dom_sf"/>
</dbReference>
<dbReference type="InterPro" id="IPR004358">
    <property type="entry name" value="Sig_transdc_His_kin-like_C"/>
</dbReference>
<dbReference type="OrthoDB" id="8127at2157"/>
<dbReference type="InterPro" id="IPR005467">
    <property type="entry name" value="His_kinase_dom"/>
</dbReference>
<protein>
    <recommendedName>
        <fullName evidence="2">histidine kinase</fullName>
        <ecNumber evidence="2">2.7.13.3</ecNumber>
    </recommendedName>
</protein>
<dbReference type="InterPro" id="IPR003661">
    <property type="entry name" value="HisK_dim/P_dom"/>
</dbReference>
<dbReference type="SUPFAM" id="SSF47384">
    <property type="entry name" value="Homodimeric domain of signal transducing histidine kinase"/>
    <property type="match status" value="1"/>
</dbReference>
<comment type="catalytic activity">
    <reaction evidence="1">
        <text>ATP + protein L-histidine = ADP + protein N-phospho-L-histidine.</text>
        <dbReference type="EC" id="2.7.13.3"/>
    </reaction>
</comment>
<evidence type="ECO:0000259" key="9">
    <source>
        <dbReference type="PROSITE" id="PS50109"/>
    </source>
</evidence>
<dbReference type="CDD" id="cd00082">
    <property type="entry name" value="HisKA"/>
    <property type="match status" value="1"/>
</dbReference>
<dbReference type="PRINTS" id="PR00344">
    <property type="entry name" value="BCTRLSENSOR"/>
</dbReference>
<evidence type="ECO:0000256" key="7">
    <source>
        <dbReference type="SAM" id="MobiDB-lite"/>
    </source>
</evidence>
<sequence length="617" mass="67353">MTWQWTVYTLPLLLAFGLLCLVAVYLAVRWRQDEGVPGIALATGLVTCLAVTLGWYVLELSAVPFETKVLFNQLQYLGLAPLTAFMLAYVLVYIGRGDLLTPRTYAVLFVPPLLTILAVFTYDLHWQFWTDVAVDTNSTYAMLVNEHGTAYLGFFAYTAAYAFTSLGLLVRKAIDARGVHRRQICAMIVGILAPLTGGFVYVFGPIPQHYPTPTYVAFVVTAVAFSWPVFRLDLFGLVPIAHRTLLEQMDDGVVACDENGVIVTANEGAATMLGSTQSGMIGAHVEDVLVPLLDKRTRFEFEDETATTNETELDEDSIPEAAIGDGDGEWTATVGNRVIDVSVTRLRQSDQPVGRLVTLTDVTERHTRTQQLQSQNTYLDEFAEVVSHDIATPLGVIENRAQLIELTNDPEHVDDIFDSTERIQQLMDDLLELARQGRAIDEIEPTDLESIVRETWDGVDSEGAGLVVESSSRVLASRSRCRQLLENLLKNALIHGPGPQPEPAESDEVIGGQREGNSVASAERAADLTIRVGALPGGFYLEDDGVGIPEADRSTVFEQGYTDDPEGTGLGLAIVARIVDAHGWSIRATESESGGARFEVTDVETVSNEDGAPVATR</sequence>
<dbReference type="EC" id="2.7.13.3" evidence="2"/>
<feature type="transmembrane region" description="Helical" evidence="8">
    <location>
        <begin position="35"/>
        <end position="56"/>
    </location>
</feature>
<dbReference type="AlphaFoldDB" id="A0A3N6LZ64"/>
<dbReference type="RefSeq" id="WP_124179218.1">
    <property type="nucleotide sequence ID" value="NZ_REFY01000005.1"/>
</dbReference>
<dbReference type="Proteomes" id="UP000273828">
    <property type="component" value="Unassembled WGS sequence"/>
</dbReference>
<evidence type="ECO:0000256" key="3">
    <source>
        <dbReference type="ARBA" id="ARBA00022553"/>
    </source>
</evidence>
<feature type="domain" description="PAS" evidence="10">
    <location>
        <begin position="243"/>
        <end position="291"/>
    </location>
</feature>
<feature type="transmembrane region" description="Helical" evidence="8">
    <location>
        <begin position="106"/>
        <end position="129"/>
    </location>
</feature>
<evidence type="ECO:0000256" key="1">
    <source>
        <dbReference type="ARBA" id="ARBA00000085"/>
    </source>
</evidence>